<evidence type="ECO:0000259" key="13">
    <source>
        <dbReference type="PROSITE" id="PS50097"/>
    </source>
</evidence>
<reference evidence="14" key="2">
    <citation type="submission" date="2022-10" db="EMBL/GenBank/DDBJ databases">
        <authorList>
            <consortium name="ENA_rothamsted_submissions"/>
            <consortium name="culmorum"/>
            <person name="King R."/>
        </authorList>
    </citation>
    <scope>NUCLEOTIDE SEQUENCE</scope>
</reference>
<proteinExistence type="predicted"/>
<dbReference type="GO" id="GO:0016199">
    <property type="term" value="P:axon midline choice point recognition"/>
    <property type="evidence" value="ECO:0007669"/>
    <property type="project" value="UniProtKB-ARBA"/>
</dbReference>
<keyword evidence="5" id="KW-0221">Differentiation</keyword>
<comment type="subcellular location">
    <subcellularLocation>
        <location evidence="1">Nucleus</location>
    </subcellularLocation>
</comment>
<dbReference type="PANTHER" id="PTHR23110:SF111">
    <property type="entry name" value="LONGITUDINALS LACKING PROTEIN, ISOFORMS F_I_K_T"/>
    <property type="match status" value="1"/>
</dbReference>
<evidence type="ECO:0000256" key="2">
    <source>
        <dbReference type="ARBA" id="ARBA00022473"/>
    </source>
</evidence>
<dbReference type="Pfam" id="PF00651">
    <property type="entry name" value="BTB"/>
    <property type="match status" value="1"/>
</dbReference>
<dbReference type="GO" id="GO:0048813">
    <property type="term" value="P:dendrite morphogenesis"/>
    <property type="evidence" value="ECO:0007669"/>
    <property type="project" value="UniProtKB-ARBA"/>
</dbReference>
<dbReference type="GO" id="GO:0045476">
    <property type="term" value="P:nurse cell apoptotic process"/>
    <property type="evidence" value="ECO:0007669"/>
    <property type="project" value="UniProtKB-ARBA"/>
</dbReference>
<dbReference type="GO" id="GO:0007526">
    <property type="term" value="P:larval somatic muscle development"/>
    <property type="evidence" value="ECO:0007669"/>
    <property type="project" value="UniProtKB-ARBA"/>
</dbReference>
<reference evidence="14" key="1">
    <citation type="submission" date="2021-12" db="EMBL/GenBank/DDBJ databases">
        <authorList>
            <person name="King R."/>
        </authorList>
    </citation>
    <scope>NUCLEOTIDE SEQUENCE</scope>
</reference>
<evidence type="ECO:0000256" key="7">
    <source>
        <dbReference type="ARBA" id="ARBA00022902"/>
    </source>
</evidence>
<dbReference type="PROSITE" id="PS50097">
    <property type="entry name" value="BTB"/>
    <property type="match status" value="1"/>
</dbReference>
<dbReference type="Pfam" id="PF04500">
    <property type="entry name" value="FLYWCH"/>
    <property type="match status" value="1"/>
</dbReference>
<dbReference type="CDD" id="cd18315">
    <property type="entry name" value="BTB_POZ_BAB-like"/>
    <property type="match status" value="1"/>
</dbReference>
<evidence type="ECO:0000256" key="9">
    <source>
        <dbReference type="ARBA" id="ARBA00023163"/>
    </source>
</evidence>
<dbReference type="Proteomes" id="UP001153714">
    <property type="component" value="Chromosome 14"/>
</dbReference>
<keyword evidence="3" id="KW-0479">Metal-binding</keyword>
<keyword evidence="8" id="KW-0805">Transcription regulation</keyword>
<evidence type="ECO:0000256" key="10">
    <source>
        <dbReference type="ARBA" id="ARBA00023242"/>
    </source>
</evidence>
<keyword evidence="15" id="KW-1185">Reference proteome</keyword>
<evidence type="ECO:0000256" key="8">
    <source>
        <dbReference type="ARBA" id="ARBA00023015"/>
    </source>
</evidence>
<gene>
    <name evidence="14" type="ORF">DIATSA_LOCUS3659</name>
</gene>
<keyword evidence="9" id="KW-0804">Transcription</keyword>
<evidence type="ECO:0000256" key="6">
    <source>
        <dbReference type="ARBA" id="ARBA00022833"/>
    </source>
</evidence>
<evidence type="ECO:0000256" key="12">
    <source>
        <dbReference type="SAM" id="MobiDB-lite"/>
    </source>
</evidence>
<dbReference type="SMART" id="SM00225">
    <property type="entry name" value="BTB"/>
    <property type="match status" value="1"/>
</dbReference>
<evidence type="ECO:0000256" key="1">
    <source>
        <dbReference type="ARBA" id="ARBA00004123"/>
    </source>
</evidence>
<dbReference type="SUPFAM" id="SSF54695">
    <property type="entry name" value="POZ domain"/>
    <property type="match status" value="1"/>
</dbReference>
<dbReference type="GO" id="GO:0007464">
    <property type="term" value="P:R3/R4 cell fate commitment"/>
    <property type="evidence" value="ECO:0007669"/>
    <property type="project" value="UniProtKB-ARBA"/>
</dbReference>
<keyword evidence="2" id="KW-0217">Developmental protein</keyword>
<keyword evidence="6" id="KW-0862">Zinc</keyword>
<organism evidence="14 15">
    <name type="scientific">Diatraea saccharalis</name>
    <name type="common">sugarcane borer</name>
    <dbReference type="NCBI Taxonomy" id="40085"/>
    <lineage>
        <taxon>Eukaryota</taxon>
        <taxon>Metazoa</taxon>
        <taxon>Ecdysozoa</taxon>
        <taxon>Arthropoda</taxon>
        <taxon>Hexapoda</taxon>
        <taxon>Insecta</taxon>
        <taxon>Pterygota</taxon>
        <taxon>Neoptera</taxon>
        <taxon>Endopterygota</taxon>
        <taxon>Lepidoptera</taxon>
        <taxon>Glossata</taxon>
        <taxon>Ditrysia</taxon>
        <taxon>Pyraloidea</taxon>
        <taxon>Crambidae</taxon>
        <taxon>Crambinae</taxon>
        <taxon>Diatraea</taxon>
    </lineage>
</organism>
<feature type="region of interest" description="Disordered" evidence="12">
    <location>
        <begin position="206"/>
        <end position="229"/>
    </location>
</feature>
<dbReference type="GO" id="GO:0035167">
    <property type="term" value="P:larval lymph gland hemopoiesis"/>
    <property type="evidence" value="ECO:0007669"/>
    <property type="project" value="UniProtKB-ARBA"/>
</dbReference>
<feature type="compositionally biased region" description="Acidic residues" evidence="12">
    <location>
        <begin position="206"/>
        <end position="217"/>
    </location>
</feature>
<keyword evidence="4" id="KW-0863">Zinc-finger</keyword>
<evidence type="ECO:0000256" key="5">
    <source>
        <dbReference type="ARBA" id="ARBA00022782"/>
    </source>
</evidence>
<feature type="compositionally biased region" description="Basic and acidic residues" evidence="12">
    <location>
        <begin position="218"/>
        <end position="229"/>
    </location>
</feature>
<evidence type="ECO:0000313" key="15">
    <source>
        <dbReference type="Proteomes" id="UP001153714"/>
    </source>
</evidence>
<evidence type="ECO:0000313" key="14">
    <source>
        <dbReference type="EMBL" id="CAH0750302.1"/>
    </source>
</evidence>
<keyword evidence="10" id="KW-0539">Nucleus</keyword>
<dbReference type="InterPro" id="IPR000210">
    <property type="entry name" value="BTB/POZ_dom"/>
</dbReference>
<dbReference type="Gene3D" id="3.30.710.10">
    <property type="entry name" value="Potassium Channel Kv1.1, Chain A"/>
    <property type="match status" value="1"/>
</dbReference>
<sequence length="364" mass="41380">MVQSQFSITWESYNSNICKGFSSLQQNGEFVDMTIAADGYYVKVHQVLIALASPFLKDLISSAPCQHPVLFLNNVSHRTLSALLEYIYTGEVLVAADNLASFTEAAKSLHIKGLENFTGNDSKIVKLTAQPSQIEDDKLCHISGIKRPPQAVNQQTPQIELPSAARKICIKQEPKQTPNKKSEAQPPNFISNVNKIESHEFDEQMDDSIDHDDNDSDQQDRLLSEQKDADSTVKPVTNLQFTVSIRGSLQIILNRYIYNMHSITHRNGVRRWRCVDYRNHKCKAFVVTRGNVVLNRANLHNHSFHDKKILGKIEKKCVYSALDDVQGYNKEKDESKITEHDDFMSFEEFPDDIGDKSDDFMKED</sequence>
<dbReference type="EMBL" id="OU893345">
    <property type="protein sequence ID" value="CAH0750302.1"/>
    <property type="molecule type" value="Genomic_DNA"/>
</dbReference>
<dbReference type="GO" id="GO:0006357">
    <property type="term" value="P:regulation of transcription by RNA polymerase II"/>
    <property type="evidence" value="ECO:0007669"/>
    <property type="project" value="TreeGrafter"/>
</dbReference>
<protein>
    <recommendedName>
        <fullName evidence="13">BTB domain-containing protein</fullName>
    </recommendedName>
</protein>
<accession>A0A9P0C7H8</accession>
<dbReference type="GO" id="GO:0008406">
    <property type="term" value="P:gonad development"/>
    <property type="evidence" value="ECO:0007669"/>
    <property type="project" value="UniProtKB-ARBA"/>
</dbReference>
<keyword evidence="7" id="KW-0524">Neurogenesis</keyword>
<dbReference type="GO" id="GO:0045467">
    <property type="term" value="P:R7 cell development"/>
    <property type="evidence" value="ECO:0007669"/>
    <property type="project" value="UniProtKB-ARBA"/>
</dbReference>
<evidence type="ECO:0000256" key="4">
    <source>
        <dbReference type="ARBA" id="ARBA00022771"/>
    </source>
</evidence>
<comment type="function">
    <text evidence="11">Putative transcription factor required for axon growth and guidance in the central and peripheral nervous systems. Repels CNS axons away from the midline by promoting the expression of the midline repellent sli and its receptor robo.</text>
</comment>
<dbReference type="InterPro" id="IPR051095">
    <property type="entry name" value="Dros_DevTransReg"/>
</dbReference>
<name>A0A9P0C7H8_9NEOP</name>
<dbReference type="PANTHER" id="PTHR23110">
    <property type="entry name" value="BTB DOMAIN TRANSCRIPTION FACTOR"/>
    <property type="match status" value="1"/>
</dbReference>
<dbReference type="OrthoDB" id="6482909at2759"/>
<dbReference type="GO" id="GO:0008270">
    <property type="term" value="F:zinc ion binding"/>
    <property type="evidence" value="ECO:0007669"/>
    <property type="project" value="UniProtKB-KW"/>
</dbReference>
<dbReference type="InterPro" id="IPR007588">
    <property type="entry name" value="Znf_FLYWCH"/>
</dbReference>
<dbReference type="InterPro" id="IPR011333">
    <property type="entry name" value="SKP1/BTB/POZ_sf"/>
</dbReference>
<evidence type="ECO:0000256" key="3">
    <source>
        <dbReference type="ARBA" id="ARBA00022723"/>
    </source>
</evidence>
<evidence type="ECO:0000256" key="11">
    <source>
        <dbReference type="ARBA" id="ARBA00037382"/>
    </source>
</evidence>
<dbReference type="Gene3D" id="2.20.25.240">
    <property type="match status" value="1"/>
</dbReference>
<dbReference type="GO" id="GO:0005634">
    <property type="term" value="C:nucleus"/>
    <property type="evidence" value="ECO:0007669"/>
    <property type="project" value="UniProtKB-SubCell"/>
</dbReference>
<dbReference type="AlphaFoldDB" id="A0A9P0C7H8"/>
<feature type="domain" description="BTB" evidence="13">
    <location>
        <begin position="31"/>
        <end position="96"/>
    </location>
</feature>